<name>A0A8S1MUK4_9CILI</name>
<dbReference type="Proteomes" id="UP000692954">
    <property type="component" value="Unassembled WGS sequence"/>
</dbReference>
<evidence type="ECO:0000256" key="1">
    <source>
        <dbReference type="SAM" id="MobiDB-lite"/>
    </source>
</evidence>
<evidence type="ECO:0000313" key="3">
    <source>
        <dbReference type="Proteomes" id="UP000692954"/>
    </source>
</evidence>
<organism evidence="2 3">
    <name type="scientific">Paramecium sonneborni</name>
    <dbReference type="NCBI Taxonomy" id="65129"/>
    <lineage>
        <taxon>Eukaryota</taxon>
        <taxon>Sar</taxon>
        <taxon>Alveolata</taxon>
        <taxon>Ciliophora</taxon>
        <taxon>Intramacronucleata</taxon>
        <taxon>Oligohymenophorea</taxon>
        <taxon>Peniculida</taxon>
        <taxon>Parameciidae</taxon>
        <taxon>Paramecium</taxon>
    </lineage>
</organism>
<sequence>MGACSSSKPIPKQSNQASNRQVQEDPIISVIYYIADEPVQVEIQNQQKEDLNQENQYQDNQDQNNQQSDIDQLEINEEDNNKYIDEELLLDNTDDTIQKPAETFNFINTGQTLMQHRNQSDVKVLQKQRIFQGEKENMFLS</sequence>
<feature type="compositionally biased region" description="Low complexity" evidence="1">
    <location>
        <begin position="53"/>
        <end position="70"/>
    </location>
</feature>
<reference evidence="2" key="1">
    <citation type="submission" date="2021-01" db="EMBL/GenBank/DDBJ databases">
        <authorList>
            <consortium name="Genoscope - CEA"/>
            <person name="William W."/>
        </authorList>
    </citation>
    <scope>NUCLEOTIDE SEQUENCE</scope>
</reference>
<evidence type="ECO:0000313" key="2">
    <source>
        <dbReference type="EMBL" id="CAD8084727.1"/>
    </source>
</evidence>
<gene>
    <name evidence="2" type="ORF">PSON_ATCC_30995.1.T0470131</name>
</gene>
<dbReference type="OrthoDB" id="303973at2759"/>
<feature type="region of interest" description="Disordered" evidence="1">
    <location>
        <begin position="1"/>
        <end position="22"/>
    </location>
</feature>
<protein>
    <submittedName>
        <fullName evidence="2">Uncharacterized protein</fullName>
    </submittedName>
</protein>
<comment type="caution">
    <text evidence="2">The sequence shown here is derived from an EMBL/GenBank/DDBJ whole genome shotgun (WGS) entry which is preliminary data.</text>
</comment>
<feature type="compositionally biased region" description="Polar residues" evidence="1">
    <location>
        <begin position="1"/>
        <end position="21"/>
    </location>
</feature>
<feature type="region of interest" description="Disordered" evidence="1">
    <location>
        <begin position="44"/>
        <end position="79"/>
    </location>
</feature>
<accession>A0A8S1MUK4</accession>
<keyword evidence="3" id="KW-1185">Reference proteome</keyword>
<proteinExistence type="predicted"/>
<dbReference type="EMBL" id="CAJJDN010000047">
    <property type="protein sequence ID" value="CAD8084727.1"/>
    <property type="molecule type" value="Genomic_DNA"/>
</dbReference>
<dbReference type="AlphaFoldDB" id="A0A8S1MUK4"/>